<dbReference type="AlphaFoldDB" id="A0A415C570"/>
<organism evidence="1 2">
    <name type="scientific">Bifidobacterium bifidum</name>
    <dbReference type="NCBI Taxonomy" id="1681"/>
    <lineage>
        <taxon>Bacteria</taxon>
        <taxon>Bacillati</taxon>
        <taxon>Actinomycetota</taxon>
        <taxon>Actinomycetes</taxon>
        <taxon>Bifidobacteriales</taxon>
        <taxon>Bifidobacteriaceae</taxon>
        <taxon>Bifidobacterium</taxon>
    </lineage>
</organism>
<name>A0A415C570_BIFBI</name>
<dbReference type="Proteomes" id="UP000283727">
    <property type="component" value="Unassembled WGS sequence"/>
</dbReference>
<evidence type="ECO:0000313" key="1">
    <source>
        <dbReference type="EMBL" id="RHJ23365.1"/>
    </source>
</evidence>
<protein>
    <submittedName>
        <fullName evidence="1">Uncharacterized protein</fullName>
    </submittedName>
</protein>
<dbReference type="EMBL" id="QRLR01000003">
    <property type="protein sequence ID" value="RHJ23365.1"/>
    <property type="molecule type" value="Genomic_DNA"/>
</dbReference>
<proteinExistence type="predicted"/>
<sequence length="108" mass="12329">MLMVQQYAVYRLSTSVSTSHVGLICLWATFSSLDWRYLAFKGLIRVPWDIYLRFRGLVAKYERLQNGMVPMAIGAQYSRYRVSAPPRNVDRCFATVESTPRNADSVGS</sequence>
<reference evidence="1 2" key="1">
    <citation type="submission" date="2018-08" db="EMBL/GenBank/DDBJ databases">
        <title>A genome reference for cultivated species of the human gut microbiota.</title>
        <authorList>
            <person name="Zou Y."/>
            <person name="Xue W."/>
            <person name="Luo G."/>
        </authorList>
    </citation>
    <scope>NUCLEOTIDE SEQUENCE [LARGE SCALE GENOMIC DNA]</scope>
    <source>
        <strain evidence="1 2">AM12-10</strain>
    </source>
</reference>
<gene>
    <name evidence="1" type="ORF">DW137_06500</name>
</gene>
<evidence type="ECO:0000313" key="2">
    <source>
        <dbReference type="Proteomes" id="UP000283727"/>
    </source>
</evidence>
<accession>A0A415C570</accession>
<comment type="caution">
    <text evidence="1">The sequence shown here is derived from an EMBL/GenBank/DDBJ whole genome shotgun (WGS) entry which is preliminary data.</text>
</comment>